<gene>
    <name evidence="1" type="ORF">J5X75_10525</name>
</gene>
<sequence length="106" mass="11757">MVLDGHDRLAAALAEGREPPWLELNRVDPAEAAVVTRLVVDRYLELEEIIRRHPGTAAALTILRQRFGTDLREAEHAEARTRAWPLAGGTAAWTRAAEEWAPGRLA</sequence>
<protein>
    <submittedName>
        <fullName evidence="1">Uncharacterized protein</fullName>
    </submittedName>
</protein>
<evidence type="ECO:0000313" key="2">
    <source>
        <dbReference type="Proteomes" id="UP000679690"/>
    </source>
</evidence>
<dbReference type="RefSeq" id="WP_208467164.1">
    <property type="nucleotide sequence ID" value="NZ_JAGFNS010000006.1"/>
</dbReference>
<name>A0ABS3UIC0_9ACTN</name>
<dbReference type="EMBL" id="JAGFNS010000006">
    <property type="protein sequence ID" value="MBO3737956.1"/>
    <property type="molecule type" value="Genomic_DNA"/>
</dbReference>
<proteinExistence type="predicted"/>
<evidence type="ECO:0000313" key="1">
    <source>
        <dbReference type="EMBL" id="MBO3737956.1"/>
    </source>
</evidence>
<organism evidence="1 2">
    <name type="scientific">Actinoplanes flavus</name>
    <dbReference type="NCBI Taxonomy" id="2820290"/>
    <lineage>
        <taxon>Bacteria</taxon>
        <taxon>Bacillati</taxon>
        <taxon>Actinomycetota</taxon>
        <taxon>Actinomycetes</taxon>
        <taxon>Micromonosporales</taxon>
        <taxon>Micromonosporaceae</taxon>
        <taxon>Actinoplanes</taxon>
    </lineage>
</organism>
<reference evidence="1 2" key="1">
    <citation type="submission" date="2021-03" db="EMBL/GenBank/DDBJ databases">
        <title>Actinoplanes flavus sp. nov., a novel actinomycete isolated from Coconut Palm rhizosphere soil.</title>
        <authorList>
            <person name="Luo X."/>
        </authorList>
    </citation>
    <scope>NUCLEOTIDE SEQUENCE [LARGE SCALE GENOMIC DNA]</scope>
    <source>
        <strain evidence="1 2">NEAU-H7</strain>
    </source>
</reference>
<keyword evidence="2" id="KW-1185">Reference proteome</keyword>
<dbReference type="Proteomes" id="UP000679690">
    <property type="component" value="Unassembled WGS sequence"/>
</dbReference>
<accession>A0ABS3UIC0</accession>
<comment type="caution">
    <text evidence="1">The sequence shown here is derived from an EMBL/GenBank/DDBJ whole genome shotgun (WGS) entry which is preliminary data.</text>
</comment>